<keyword evidence="5 6" id="KW-0472">Membrane</keyword>
<dbReference type="InterPro" id="IPR050352">
    <property type="entry name" value="ABCG_transporters"/>
</dbReference>
<keyword evidence="4 6" id="KW-1133">Transmembrane helix</keyword>
<feature type="transmembrane region" description="Helical" evidence="6">
    <location>
        <begin position="34"/>
        <end position="54"/>
    </location>
</feature>
<dbReference type="InterPro" id="IPR013525">
    <property type="entry name" value="ABC2_TM"/>
</dbReference>
<feature type="transmembrane region" description="Helical" evidence="6">
    <location>
        <begin position="142"/>
        <end position="165"/>
    </location>
</feature>
<evidence type="ECO:0000313" key="8">
    <source>
        <dbReference type="EMBL" id="ADL34855.1"/>
    </source>
</evidence>
<dbReference type="PANTHER" id="PTHR48041">
    <property type="entry name" value="ABC TRANSPORTER G FAMILY MEMBER 28"/>
    <property type="match status" value="1"/>
</dbReference>
<dbReference type="Proteomes" id="UP000001299">
    <property type="component" value="Chromosome 1"/>
</dbReference>
<evidence type="ECO:0000313" key="9">
    <source>
        <dbReference type="Proteomes" id="UP000001299"/>
    </source>
</evidence>
<keyword evidence="3 6" id="KW-0812">Transmembrane</keyword>
<evidence type="ECO:0000259" key="7">
    <source>
        <dbReference type="Pfam" id="PF01061"/>
    </source>
</evidence>
<dbReference type="GO" id="GO:0140359">
    <property type="term" value="F:ABC-type transporter activity"/>
    <property type="evidence" value="ECO:0007669"/>
    <property type="project" value="InterPro"/>
</dbReference>
<organism evidence="8 9">
    <name type="scientific">Butyrivibrio proteoclasticus (strain ATCC 51982 / DSM 14932 / B316)</name>
    <name type="common">Clostridium proteoclasticum</name>
    <dbReference type="NCBI Taxonomy" id="515622"/>
    <lineage>
        <taxon>Bacteria</taxon>
        <taxon>Bacillati</taxon>
        <taxon>Bacillota</taxon>
        <taxon>Clostridia</taxon>
        <taxon>Lachnospirales</taxon>
        <taxon>Lachnospiraceae</taxon>
        <taxon>Butyrivibrio</taxon>
    </lineage>
</organism>
<dbReference type="Pfam" id="PF01061">
    <property type="entry name" value="ABC2_membrane"/>
    <property type="match status" value="1"/>
</dbReference>
<dbReference type="AlphaFoldDB" id="E0RVK6"/>
<feature type="transmembrane region" description="Helical" evidence="6">
    <location>
        <begin position="60"/>
        <end position="83"/>
    </location>
</feature>
<evidence type="ECO:0000256" key="1">
    <source>
        <dbReference type="ARBA" id="ARBA00004141"/>
    </source>
</evidence>
<keyword evidence="9" id="KW-1185">Reference proteome</keyword>
<dbReference type="EMBL" id="CP001810">
    <property type="protein sequence ID" value="ADL34855.1"/>
    <property type="molecule type" value="Genomic_DNA"/>
</dbReference>
<keyword evidence="2" id="KW-0813">Transport</keyword>
<dbReference type="PANTHER" id="PTHR48041:SF139">
    <property type="entry name" value="PROTEIN SCARLET"/>
    <property type="match status" value="1"/>
</dbReference>
<sequence>MKTNEKRHRGRISQTFIYLGKLFRMFLFQNDWKVLPMSAVIAGLVAFAVGSNIYKTMEGTLTGTFALTCVCIWNGFFNSIQVICRERAIVKREHRSGLHISSYISAHMIYQAILCILQVVIMIFVCMNLGVVMPGKSLVTPWPIVDVGITLFLVTYCADMLALLVSAFARTTTAAMTIMPFLLIVQLLFSGGFFNLPKEAMPFTNLTATKWGLTALCVQGDYNSLPMVTIWNSAVKMKNIEVEGEKPLLEVLQYIENNDMRDDILMETAKQNQKPEYNFDIDILTRCWTWLITWTILYLVVTIIALERIDKDKR</sequence>
<dbReference type="GO" id="GO:0016020">
    <property type="term" value="C:membrane"/>
    <property type="evidence" value="ECO:0007669"/>
    <property type="project" value="UniProtKB-SubCell"/>
</dbReference>
<feature type="transmembrane region" description="Helical" evidence="6">
    <location>
        <begin position="104"/>
        <end position="130"/>
    </location>
</feature>
<evidence type="ECO:0000256" key="5">
    <source>
        <dbReference type="ARBA" id="ARBA00023136"/>
    </source>
</evidence>
<dbReference type="HOGENOM" id="CLU_884757_0_0_9"/>
<proteinExistence type="predicted"/>
<evidence type="ECO:0000256" key="2">
    <source>
        <dbReference type="ARBA" id="ARBA00022448"/>
    </source>
</evidence>
<evidence type="ECO:0000256" key="4">
    <source>
        <dbReference type="ARBA" id="ARBA00022989"/>
    </source>
</evidence>
<feature type="domain" description="ABC-2 type transporter transmembrane" evidence="7">
    <location>
        <begin position="30"/>
        <end position="198"/>
    </location>
</feature>
<protein>
    <submittedName>
        <fullName evidence="8">ABC transporter permease protein</fullName>
    </submittedName>
</protein>
<comment type="subcellular location">
    <subcellularLocation>
        <location evidence="1">Membrane</location>
        <topology evidence="1">Multi-pass membrane protein</topology>
    </subcellularLocation>
</comment>
<accession>E0RVK6</accession>
<name>E0RVK6_BUTPB</name>
<reference evidence="8 9" key="1">
    <citation type="journal article" date="2010" name="PLoS ONE">
        <title>The glycobiome of the rumen bacterium Butyrivibrio proteoclasticus B316(T) highlights adaptation to a polysaccharide-rich environment.</title>
        <authorList>
            <person name="Kelly W.J."/>
            <person name="Leahy S.C."/>
            <person name="Altermann E."/>
            <person name="Yeoman C.J."/>
            <person name="Dunne J.C."/>
            <person name="Kong Z."/>
            <person name="Pacheco D.M."/>
            <person name="Li D."/>
            <person name="Noel S.J."/>
            <person name="Moon C.D."/>
            <person name="Cookson A.L."/>
            <person name="Attwood G.T."/>
        </authorList>
    </citation>
    <scope>NUCLEOTIDE SEQUENCE [LARGE SCALE GENOMIC DNA]</scope>
    <source>
        <strain evidence="9">ATCC 51982 / DSM 14932 / B316</strain>
    </source>
</reference>
<dbReference type="RefSeq" id="WP_013281509.1">
    <property type="nucleotide sequence ID" value="NC_014387.1"/>
</dbReference>
<dbReference type="STRING" id="515622.bpr_I2122"/>
<dbReference type="KEGG" id="bpb:bpr_I2122"/>
<evidence type="ECO:0000256" key="3">
    <source>
        <dbReference type="ARBA" id="ARBA00022692"/>
    </source>
</evidence>
<feature type="transmembrane region" description="Helical" evidence="6">
    <location>
        <begin position="177"/>
        <end position="196"/>
    </location>
</feature>
<dbReference type="eggNOG" id="COG0842">
    <property type="taxonomic scope" value="Bacteria"/>
</dbReference>
<gene>
    <name evidence="8" type="ordered locus">bpr_I2122</name>
</gene>
<evidence type="ECO:0000256" key="6">
    <source>
        <dbReference type="SAM" id="Phobius"/>
    </source>
</evidence>
<feature type="transmembrane region" description="Helical" evidence="6">
    <location>
        <begin position="288"/>
        <end position="306"/>
    </location>
</feature>